<gene>
    <name evidence="1" type="ORF">GMO17_04150</name>
</gene>
<evidence type="ECO:0000313" key="2">
    <source>
        <dbReference type="Proteomes" id="UP000423413"/>
    </source>
</evidence>
<protein>
    <recommendedName>
        <fullName evidence="3">HNH nuclease domain-containing protein</fullName>
    </recommendedName>
</protein>
<dbReference type="CDD" id="cd00085">
    <property type="entry name" value="HNHc"/>
    <property type="match status" value="1"/>
</dbReference>
<name>A0AAE6UKE1_9PSED</name>
<dbReference type="Gene3D" id="1.10.30.50">
    <property type="match status" value="1"/>
</dbReference>
<dbReference type="Proteomes" id="UP000423413">
    <property type="component" value="Chromosome"/>
</dbReference>
<accession>A0AAE6UKE1</accession>
<evidence type="ECO:0000313" key="1">
    <source>
        <dbReference type="EMBL" id="QGT80425.1"/>
    </source>
</evidence>
<reference evidence="1 2" key="1">
    <citation type="submission" date="2019-11" db="EMBL/GenBank/DDBJ databases">
        <title>Complete genome sequence of Pseudomonas syringae pv. coronafaciens isolate B19001 originated in imported oat cereal.</title>
        <authorList>
            <person name="Kim S.M."/>
            <person name="Lee B.C."/>
            <person name="Seo S.J."/>
            <person name="Lee J.E."/>
            <person name="Choi N.J."/>
            <person name="Park J.H."/>
        </authorList>
    </citation>
    <scope>NUCLEOTIDE SEQUENCE [LARGE SCALE GENOMIC DNA]</scope>
    <source>
        <strain evidence="1 2">B19001</strain>
    </source>
</reference>
<dbReference type="InterPro" id="IPR003615">
    <property type="entry name" value="HNH_nuc"/>
</dbReference>
<dbReference type="AlphaFoldDB" id="A0AAE6UKE1"/>
<proteinExistence type="predicted"/>
<evidence type="ECO:0008006" key="3">
    <source>
        <dbReference type="Google" id="ProtNLM"/>
    </source>
</evidence>
<sequence>MQADKPQPAHCHVAGCIAVANRKGAVLCEKHYTRHRRHGSTDKAVVVKPGLLSHSHGYTLTYAPEHPLRRDSSCRVYEHRRVYHAQHGDGPFNCHWCSTIVGWDDLHVDHLNDVKDDNAPSNLVASCATCNQKRGVGKMALTHRLKSNRRYTAHGKTMCLIEWARHLNLSRNALEYRLGAGWKLDDVFSPRKGRSGPPSSARSASVV</sequence>
<dbReference type="EMBL" id="CP046441">
    <property type="protein sequence ID" value="QGT80425.1"/>
    <property type="molecule type" value="Genomic_DNA"/>
</dbReference>
<organism evidence="1 2">
    <name type="scientific">Pseudomonas coronafaciens pv. coronafaciens</name>
    <dbReference type="NCBI Taxonomy" id="235275"/>
    <lineage>
        <taxon>Bacteria</taxon>
        <taxon>Pseudomonadati</taxon>
        <taxon>Pseudomonadota</taxon>
        <taxon>Gammaproteobacteria</taxon>
        <taxon>Pseudomonadales</taxon>
        <taxon>Pseudomonadaceae</taxon>
        <taxon>Pseudomonas</taxon>
        <taxon>Pseudomonas coronafaciens</taxon>
    </lineage>
</organism>